<dbReference type="Gene3D" id="2.10.260.10">
    <property type="match status" value="1"/>
</dbReference>
<dbReference type="InterPro" id="IPR007159">
    <property type="entry name" value="SpoVT-AbrB_dom"/>
</dbReference>
<comment type="caution">
    <text evidence="2">The sequence shown here is derived from an EMBL/GenBank/DDBJ whole genome shotgun (WGS) entry which is preliminary data.</text>
</comment>
<dbReference type="GO" id="GO:0003677">
    <property type="term" value="F:DNA binding"/>
    <property type="evidence" value="ECO:0007669"/>
    <property type="project" value="UniProtKB-KW"/>
</dbReference>
<dbReference type="InterPro" id="IPR037914">
    <property type="entry name" value="SpoVT-AbrB_sf"/>
</dbReference>
<dbReference type="PROSITE" id="PS51740">
    <property type="entry name" value="SPOVT_ABRB"/>
    <property type="match status" value="1"/>
</dbReference>
<evidence type="ECO:0000259" key="1">
    <source>
        <dbReference type="PROSITE" id="PS51740"/>
    </source>
</evidence>
<feature type="domain" description="SpoVT-AbrB" evidence="1">
    <location>
        <begin position="2"/>
        <end position="46"/>
    </location>
</feature>
<dbReference type="SMART" id="SM00966">
    <property type="entry name" value="SpoVT_AbrB"/>
    <property type="match status" value="1"/>
</dbReference>
<gene>
    <name evidence="2" type="ORF">ENN26_00960</name>
</gene>
<protein>
    <submittedName>
        <fullName evidence="2">AbrB/MazE/SpoVT family DNA-binding domain-containing protein</fullName>
    </submittedName>
</protein>
<dbReference type="SUPFAM" id="SSF89447">
    <property type="entry name" value="AbrB/MazE/MraZ-like"/>
    <property type="match status" value="1"/>
</dbReference>
<proteinExistence type="predicted"/>
<accession>A0A7C1GQQ8</accession>
<reference evidence="2" key="1">
    <citation type="journal article" date="2020" name="mSystems">
        <title>Genome- and Community-Level Interaction Insights into Carbon Utilization and Element Cycling Functions of Hydrothermarchaeota in Hydrothermal Sediment.</title>
        <authorList>
            <person name="Zhou Z."/>
            <person name="Liu Y."/>
            <person name="Xu W."/>
            <person name="Pan J."/>
            <person name="Luo Z.H."/>
            <person name="Li M."/>
        </authorList>
    </citation>
    <scope>NUCLEOTIDE SEQUENCE [LARGE SCALE GENOMIC DNA]</scope>
    <source>
        <strain evidence="2">SpSt-116</strain>
    </source>
</reference>
<keyword evidence="2" id="KW-0238">DNA-binding</keyword>
<dbReference type="Pfam" id="PF04014">
    <property type="entry name" value="MazE_antitoxin"/>
    <property type="match status" value="1"/>
</dbReference>
<name>A0A7C1GQQ8_9CREN</name>
<organism evidence="2">
    <name type="scientific">Thermofilum adornatum</name>
    <dbReference type="NCBI Taxonomy" id="1365176"/>
    <lineage>
        <taxon>Archaea</taxon>
        <taxon>Thermoproteota</taxon>
        <taxon>Thermoprotei</taxon>
        <taxon>Thermofilales</taxon>
        <taxon>Thermofilaceae</taxon>
        <taxon>Thermofilum</taxon>
    </lineage>
</organism>
<sequence length="100" mass="11105">MELRLRVDRRGRITIPRAVREALGIEKEVKLVVKGDVAILSRSEDPFETLREAFKGLTFSRDIRRIAEEEALKEMLSRGFRGASVEGSGGNSFSVSAEPG</sequence>
<evidence type="ECO:0000313" key="2">
    <source>
        <dbReference type="EMBL" id="HDP14333.1"/>
    </source>
</evidence>
<dbReference type="AlphaFoldDB" id="A0A7C1GQQ8"/>
<dbReference type="EMBL" id="DSAY01000017">
    <property type="protein sequence ID" value="HDP14333.1"/>
    <property type="molecule type" value="Genomic_DNA"/>
</dbReference>